<dbReference type="EMBL" id="JBCLYO010000001">
    <property type="protein sequence ID" value="KAL0097782.1"/>
    <property type="molecule type" value="Genomic_DNA"/>
</dbReference>
<evidence type="ECO:0000313" key="2">
    <source>
        <dbReference type="EMBL" id="KAL0097782.1"/>
    </source>
</evidence>
<protein>
    <submittedName>
        <fullName evidence="2">Vacuolar protein sorting-associated protein 26-domain-containing protein</fullName>
    </submittedName>
</protein>
<dbReference type="Proteomes" id="UP001448207">
    <property type="component" value="Unassembled WGS sequence"/>
</dbReference>
<proteinExistence type="inferred from homology"/>
<dbReference type="Gene3D" id="2.60.40.640">
    <property type="match status" value="2"/>
</dbReference>
<dbReference type="Pfam" id="PF03643">
    <property type="entry name" value="Vps26"/>
    <property type="match status" value="1"/>
</dbReference>
<organism evidence="2 3">
    <name type="scientific">Phycomyces blakesleeanus</name>
    <dbReference type="NCBI Taxonomy" id="4837"/>
    <lineage>
        <taxon>Eukaryota</taxon>
        <taxon>Fungi</taxon>
        <taxon>Fungi incertae sedis</taxon>
        <taxon>Mucoromycota</taxon>
        <taxon>Mucoromycotina</taxon>
        <taxon>Mucoromycetes</taxon>
        <taxon>Mucorales</taxon>
        <taxon>Phycomycetaceae</taxon>
        <taxon>Phycomyces</taxon>
    </lineage>
</organism>
<accession>A0ABR3BFY5</accession>
<sequence>MISATRIFGIGHAPDIKVKITDIPGRKREQGTITKLETLPVFLDRESVKGKGIKVECIGHITTKSQDLDFLHLSQELAVPGELEKNISFEFAFINVAKSFESYYGNQVTLRYLIRVALARKHLSNITQEADILVYHYAQSKEDLIKKLKMEVGLEDSLHIEFEYNKSKYDLRDVVVGKIFFRLVRIKIKLMELWIVKRETIESTPNAFNESEALIKYEIMDGEPFRGEFIPIRLFLGGLRLTPTFRDINKKFSVIYYLSLVLYDERNMGYYKQQEIVLYRRQVDDELVDTIY</sequence>
<reference evidence="2 3" key="1">
    <citation type="submission" date="2024-04" db="EMBL/GenBank/DDBJ databases">
        <title>Symmetric and asymmetric DNA N6-adenine methylation regulates different biological responses in Mucorales.</title>
        <authorList>
            <consortium name="Lawrence Berkeley National Laboratory"/>
            <person name="Lax C."/>
            <person name="Mondo S.J."/>
            <person name="Osorio-Concepcion M."/>
            <person name="Muszewska A."/>
            <person name="Corrochano-Luque M."/>
            <person name="Gutierrez G."/>
            <person name="Riley R."/>
            <person name="Lipzen A."/>
            <person name="Guo J."/>
            <person name="Hundley H."/>
            <person name="Amirebrahimi M."/>
            <person name="Ng V."/>
            <person name="Lorenzo-Gutierrez D."/>
            <person name="Binder U."/>
            <person name="Yang J."/>
            <person name="Song Y."/>
            <person name="Canovas D."/>
            <person name="Navarro E."/>
            <person name="Freitag M."/>
            <person name="Gabaldon T."/>
            <person name="Grigoriev I.V."/>
            <person name="Corrochano L.M."/>
            <person name="Nicolas F.E."/>
            <person name="Garre V."/>
        </authorList>
    </citation>
    <scope>NUCLEOTIDE SEQUENCE [LARGE SCALE GENOMIC DNA]</scope>
    <source>
        <strain evidence="2 3">L51</strain>
    </source>
</reference>
<comment type="caution">
    <text evidence="2">The sequence shown here is derived from an EMBL/GenBank/DDBJ whole genome shotgun (WGS) entry which is preliminary data.</text>
</comment>
<name>A0ABR3BFY5_PHYBL</name>
<evidence type="ECO:0000313" key="3">
    <source>
        <dbReference type="Proteomes" id="UP001448207"/>
    </source>
</evidence>
<dbReference type="InterPro" id="IPR028934">
    <property type="entry name" value="Vps26-related"/>
</dbReference>
<gene>
    <name evidence="2" type="ORF">J3Q64DRAFT_1807630</name>
</gene>
<evidence type="ECO:0000256" key="1">
    <source>
        <dbReference type="ARBA" id="ARBA00009100"/>
    </source>
</evidence>
<dbReference type="InterPro" id="IPR014752">
    <property type="entry name" value="Arrestin-like_C"/>
</dbReference>
<keyword evidence="3" id="KW-1185">Reference proteome</keyword>
<dbReference type="PANTHER" id="PTHR12233">
    <property type="entry name" value="VACUOLAR PROTEIN SORTING 26 RELATED"/>
    <property type="match status" value="1"/>
</dbReference>
<comment type="similarity">
    <text evidence="1">Belongs to the VPS26 family.</text>
</comment>